<organism evidence="2 3">
    <name type="scientific">Macrosiphum euphorbiae</name>
    <name type="common">potato aphid</name>
    <dbReference type="NCBI Taxonomy" id="13131"/>
    <lineage>
        <taxon>Eukaryota</taxon>
        <taxon>Metazoa</taxon>
        <taxon>Ecdysozoa</taxon>
        <taxon>Arthropoda</taxon>
        <taxon>Hexapoda</taxon>
        <taxon>Insecta</taxon>
        <taxon>Pterygota</taxon>
        <taxon>Neoptera</taxon>
        <taxon>Paraneoptera</taxon>
        <taxon>Hemiptera</taxon>
        <taxon>Sternorrhyncha</taxon>
        <taxon>Aphidomorpha</taxon>
        <taxon>Aphidoidea</taxon>
        <taxon>Aphididae</taxon>
        <taxon>Macrosiphini</taxon>
        <taxon>Macrosiphum</taxon>
    </lineage>
</organism>
<reference evidence="2 3" key="1">
    <citation type="submission" date="2023-01" db="EMBL/GenBank/DDBJ databases">
        <authorList>
            <person name="Whitehead M."/>
        </authorList>
    </citation>
    <scope>NUCLEOTIDE SEQUENCE [LARGE SCALE GENOMIC DNA]</scope>
</reference>
<evidence type="ECO:0000313" key="2">
    <source>
        <dbReference type="EMBL" id="CAI6365692.1"/>
    </source>
</evidence>
<gene>
    <name evidence="2" type="ORF">MEUPH1_LOCUS20376</name>
</gene>
<evidence type="ECO:0000256" key="1">
    <source>
        <dbReference type="SAM" id="Phobius"/>
    </source>
</evidence>
<dbReference type="AlphaFoldDB" id="A0AAV0XC98"/>
<keyword evidence="3" id="KW-1185">Reference proteome</keyword>
<sequence length="133" mass="14961">MRVPAYVRVEFRVAGVPVRGHLRARLQGVQRGHRDGAANVPDNQLDGVQQLRVGVMRRMVSDETVGQLSAVPGHGPAKRHRNRGRELHTAHERFMSAGKFPKLYTYAVAGVGFLFRFFLFTARDRVVVFLDPV</sequence>
<accession>A0AAV0XC98</accession>
<keyword evidence="1" id="KW-1133">Transmembrane helix</keyword>
<dbReference type="Proteomes" id="UP001160148">
    <property type="component" value="Unassembled WGS sequence"/>
</dbReference>
<proteinExistence type="predicted"/>
<comment type="caution">
    <text evidence="2">The sequence shown here is derived from an EMBL/GenBank/DDBJ whole genome shotgun (WGS) entry which is preliminary data.</text>
</comment>
<keyword evidence="1" id="KW-0472">Membrane</keyword>
<feature type="transmembrane region" description="Helical" evidence="1">
    <location>
        <begin position="103"/>
        <end position="122"/>
    </location>
</feature>
<evidence type="ECO:0000313" key="3">
    <source>
        <dbReference type="Proteomes" id="UP001160148"/>
    </source>
</evidence>
<protein>
    <submittedName>
        <fullName evidence="2">Uncharacterized protein</fullName>
    </submittedName>
</protein>
<keyword evidence="1" id="KW-0812">Transmembrane</keyword>
<dbReference type="EMBL" id="CARXXK010000004">
    <property type="protein sequence ID" value="CAI6365692.1"/>
    <property type="molecule type" value="Genomic_DNA"/>
</dbReference>
<name>A0AAV0XC98_9HEMI</name>